<keyword evidence="8 14" id="KW-0808">Transferase</keyword>
<keyword evidence="9" id="KW-0677">Repeat</keyword>
<accession>A0A659NEJ8</accession>
<evidence type="ECO:0000256" key="2">
    <source>
        <dbReference type="ARBA" id="ARBA00004192"/>
    </source>
</evidence>
<dbReference type="InterPro" id="IPR051071">
    <property type="entry name" value="LRR-bact_E3_ubiq_ligases"/>
</dbReference>
<protein>
    <recommendedName>
        <fullName evidence="5">RING-type E3 ubiquitin transferase</fullName>
        <ecNumber evidence="5">2.3.2.27</ecNumber>
    </recommendedName>
</protein>
<dbReference type="GO" id="GO:0016567">
    <property type="term" value="P:protein ubiquitination"/>
    <property type="evidence" value="ECO:0007669"/>
    <property type="project" value="InterPro"/>
</dbReference>
<evidence type="ECO:0000259" key="15">
    <source>
        <dbReference type="PROSITE" id="PS52053"/>
    </source>
</evidence>
<evidence type="ECO:0000256" key="4">
    <source>
        <dbReference type="ARBA" id="ARBA00009868"/>
    </source>
</evidence>
<evidence type="ECO:0000256" key="10">
    <source>
        <dbReference type="ARBA" id="ARBA00022786"/>
    </source>
</evidence>
<dbReference type="Gene3D" id="1.20.58.360">
    <property type="entry name" value="Shigella T3SS effector IpaH defines"/>
    <property type="match status" value="1"/>
</dbReference>
<dbReference type="Gene3D" id="3.80.10.10">
    <property type="entry name" value="Ribonuclease Inhibitor"/>
    <property type="match status" value="1"/>
</dbReference>
<comment type="subcellular location">
    <subcellularLocation>
        <location evidence="2">Host cytoplasm</location>
    </subcellularLocation>
    <subcellularLocation>
        <location evidence="3">Secreted</location>
    </subcellularLocation>
</comment>
<feature type="active site" description="Glycyl thioester intermediate" evidence="14">
    <location>
        <position position="562"/>
    </location>
</feature>
<evidence type="ECO:0000256" key="13">
    <source>
        <dbReference type="ARBA" id="ARBA00023200"/>
    </source>
</evidence>
<comment type="similarity">
    <text evidence="4 14">Belongs to the LRR-containing bacterial E3 ligase family.</text>
</comment>
<dbReference type="AlphaFoldDB" id="A0A659NEJ8"/>
<evidence type="ECO:0000256" key="6">
    <source>
        <dbReference type="ARBA" id="ARBA00022525"/>
    </source>
</evidence>
<keyword evidence="7" id="KW-0433">Leucine-rich repeat</keyword>
<comment type="caution">
    <text evidence="16">The sequence shown here is derived from an EMBL/GenBank/DDBJ whole genome shotgun (WGS) entry which is preliminary data.</text>
</comment>
<dbReference type="Pfam" id="PF14496">
    <property type="entry name" value="NEL"/>
    <property type="match status" value="1"/>
</dbReference>
<reference evidence="16 17" key="1">
    <citation type="submission" date="2018-03" db="EMBL/GenBank/DDBJ databases">
        <title>Non-Typhoidal Salmonella genome sequencing and assembly.</title>
        <authorList>
            <person name="Matchawe C."/>
        </authorList>
    </citation>
    <scope>NUCLEOTIDE SEQUENCE [LARGE SCALE GENOMIC DNA]</scope>
    <source>
        <strain evidence="16 17">35deb</strain>
    </source>
</reference>
<comment type="PTM">
    <text evidence="14">Ubiquitinated in the presence of host E1 ubiquitin-activating enzyme, E2 ubiquitin-conjugating enzyme and ubiquitin.</text>
</comment>
<dbReference type="GO" id="GO:0030430">
    <property type="term" value="C:host cell cytoplasm"/>
    <property type="evidence" value="ECO:0007669"/>
    <property type="project" value="UniProtKB-SubCell"/>
</dbReference>
<proteinExistence type="inferred from homology"/>
<dbReference type="PANTHER" id="PTHR47114:SF2">
    <property type="entry name" value="OLIGODENDROCYTE-MYELIN GLYCOPROTEIN"/>
    <property type="match status" value="1"/>
</dbReference>
<evidence type="ECO:0000256" key="14">
    <source>
        <dbReference type="PROSITE-ProRule" id="PRU01398"/>
    </source>
</evidence>
<evidence type="ECO:0000256" key="12">
    <source>
        <dbReference type="ARBA" id="ARBA00023026"/>
    </source>
</evidence>
<dbReference type="Gene3D" id="3.30.2440.10">
    <property type="entry name" value="Secreted effector protein SifA"/>
    <property type="match status" value="1"/>
</dbReference>
<dbReference type="RefSeq" id="WP_135495735.1">
    <property type="nucleotide sequence ID" value="NZ_PYKA01000121.1"/>
</dbReference>
<name>A0A659NEJ8_SALET</name>
<keyword evidence="10 14" id="KW-0833">Ubl conjugation pathway</keyword>
<dbReference type="InterPro" id="IPR029487">
    <property type="entry name" value="NEL_dom"/>
</dbReference>
<dbReference type="PANTHER" id="PTHR47114">
    <property type="match status" value="1"/>
</dbReference>
<dbReference type="Proteomes" id="UP000298237">
    <property type="component" value="Unassembled WGS sequence"/>
</dbReference>
<keyword evidence="13 14" id="KW-1035">Host cytoplasm</keyword>
<dbReference type="FunFam" id="1.20.1270.130:FF:000002">
    <property type="entry name" value="Type III secretion system effector protein-E3 Ubiquitin ligase"/>
    <property type="match status" value="1"/>
</dbReference>
<dbReference type="EMBL" id="PYKA01000121">
    <property type="protein sequence ID" value="TGC55748.1"/>
    <property type="molecule type" value="Genomic_DNA"/>
</dbReference>
<keyword evidence="6 14" id="KW-0964">Secreted</keyword>
<dbReference type="GO" id="GO:0005576">
    <property type="term" value="C:extracellular region"/>
    <property type="evidence" value="ECO:0007669"/>
    <property type="project" value="UniProtKB-SubCell"/>
</dbReference>
<keyword evidence="11 14" id="KW-0832">Ubl conjugation</keyword>
<dbReference type="InterPro" id="IPR032675">
    <property type="entry name" value="LRR_dom_sf"/>
</dbReference>
<evidence type="ECO:0000256" key="1">
    <source>
        <dbReference type="ARBA" id="ARBA00000900"/>
    </source>
</evidence>
<evidence type="ECO:0000256" key="5">
    <source>
        <dbReference type="ARBA" id="ARBA00012483"/>
    </source>
</evidence>
<evidence type="ECO:0000256" key="3">
    <source>
        <dbReference type="ARBA" id="ARBA00004613"/>
    </source>
</evidence>
<evidence type="ECO:0000256" key="7">
    <source>
        <dbReference type="ARBA" id="ARBA00022614"/>
    </source>
</evidence>
<evidence type="ECO:0000256" key="9">
    <source>
        <dbReference type="ARBA" id="ARBA00022737"/>
    </source>
</evidence>
<dbReference type="PROSITE" id="PS52053">
    <property type="entry name" value="NEL"/>
    <property type="match status" value="1"/>
</dbReference>
<organism evidence="16 17">
    <name type="scientific">Salmonella enterica subsp. enterica serovar Wilhelmsburg</name>
    <dbReference type="NCBI Taxonomy" id="1960126"/>
    <lineage>
        <taxon>Bacteria</taxon>
        <taxon>Pseudomonadati</taxon>
        <taxon>Pseudomonadota</taxon>
        <taxon>Gammaproteobacteria</taxon>
        <taxon>Enterobacterales</taxon>
        <taxon>Enterobacteriaceae</taxon>
        <taxon>Salmonella</taxon>
    </lineage>
</organism>
<dbReference type="Gene3D" id="1.20.1270.130">
    <property type="entry name" value="Shigella T3SS effector IpaH domain"/>
    <property type="match status" value="1"/>
</dbReference>
<keyword evidence="12" id="KW-0843">Virulence</keyword>
<dbReference type="SMART" id="SM00364">
    <property type="entry name" value="LRR_BAC"/>
    <property type="match status" value="10"/>
</dbReference>
<evidence type="ECO:0000256" key="11">
    <source>
        <dbReference type="ARBA" id="ARBA00022843"/>
    </source>
</evidence>
<dbReference type="GO" id="GO:0061630">
    <property type="term" value="F:ubiquitin protein ligase activity"/>
    <property type="evidence" value="ECO:0007669"/>
    <property type="project" value="UniProtKB-EC"/>
</dbReference>
<evidence type="ECO:0000313" key="17">
    <source>
        <dbReference type="Proteomes" id="UP000298237"/>
    </source>
</evidence>
<gene>
    <name evidence="16" type="ORF">C9E97_19440</name>
</gene>
<dbReference type="EC" id="2.3.2.27" evidence="5"/>
<comment type="catalytic activity">
    <reaction evidence="1">
        <text>S-ubiquitinyl-[E2 ubiquitin-conjugating enzyme]-L-cysteine + [acceptor protein]-L-lysine = [E2 ubiquitin-conjugating enzyme]-L-cysteine + N(6)-ubiquitinyl-[acceptor protein]-L-lysine.</text>
        <dbReference type="EC" id="2.3.2.27"/>
    </reaction>
</comment>
<dbReference type="PROSITE" id="PS51450">
    <property type="entry name" value="LRR"/>
    <property type="match status" value="1"/>
</dbReference>
<dbReference type="SUPFAM" id="SSF52058">
    <property type="entry name" value="L domain-like"/>
    <property type="match status" value="1"/>
</dbReference>
<dbReference type="FunFam" id="1.20.58.360:FF:000001">
    <property type="entry name" value="Probable E3 ubiquitin-protein ligase ipaH7.8"/>
    <property type="match status" value="1"/>
</dbReference>
<feature type="domain" description="NEL" evidence="15">
    <location>
        <begin position="476"/>
        <end position="765"/>
    </location>
</feature>
<dbReference type="FunFam" id="3.30.2440.10:FF:000001">
    <property type="entry name" value="SPI-2 type III secretion system effector SseI"/>
    <property type="match status" value="1"/>
</dbReference>
<evidence type="ECO:0000313" key="16">
    <source>
        <dbReference type="EMBL" id="TGC55748.1"/>
    </source>
</evidence>
<sequence length="765" mass="83264">MPLHVGSGCLPATITNLRINCIAQSATPPEMSLWEKIKEFFCSTHQTEALECIWTICHPSVGTTREDVVSRFEQLRMLAYAGYEESIHSGRHGESHFCILDADSQEILSVTLDDAGNYIVNCQGHNETYRFTMDIEQGEECTEHAEGASGTLQVSPLPAPAAPQTPAEYDAVWSEWTRVAPAEELRGRAATVQRICTCLNNGSRELNVGESGLTALPDCLPAHITTLVIPHNNYLTSLPTLPSGLEVLTVEDNQLTSLPPLPAGLELLTVSGNQLTSLPPLPAGLQMLLVAGNQLTSLPPLPAGLQMLLVAGNQLTSLPPLPAGLQMLSVAGNQLTSLPPLPAGLQVLLVARNQLTSLPLLPAGLQVLLVARNQLTSLPPLPEGLQTLSVDANPQLTRLPALPSGLQRLYARNNQLTRLPESITGLSSEATVNLEGNPLSERTLQALRDITSAPGYSGPRILFDMAGASAPREARALHLAAADWLVPAREGEPAPADRWHMFGQEDNAAAFSLFLDRLRETENFIKDAGFKAQITSWLAQLAEDEALRAKTFAMATEATASCQDRVTHALHQMKNVQLVHDAEKGQYDNNLVVLVATGREMFRLEKLEQIAREKAGTLALADDVEVYLAYQNKLKKALGLTSVTAEMRFFGVSGVTVSDLQAAELQVKAAEKSEFREWILQWGPLHGVLERKAPERVNALREKQISDYEETYRMLYDEVLKSSGLVDDTDAERTIGARAMESAKKTFLDGLRPLVEEMLGSYLAS</sequence>
<dbReference type="Gene3D" id="1.20.58.90">
    <property type="match status" value="1"/>
</dbReference>
<dbReference type="InterPro" id="IPR001611">
    <property type="entry name" value="Leu-rich_rpt"/>
</dbReference>
<evidence type="ECO:0000256" key="8">
    <source>
        <dbReference type="ARBA" id="ARBA00022679"/>
    </source>
</evidence>